<gene>
    <name evidence="3" type="ORF">POM88_050253</name>
</gene>
<feature type="region of interest" description="Disordered" evidence="1">
    <location>
        <begin position="596"/>
        <end position="616"/>
    </location>
</feature>
<dbReference type="PANTHER" id="PTHR47718">
    <property type="entry name" value="OS01G0519700 PROTEIN"/>
    <property type="match status" value="1"/>
</dbReference>
<evidence type="ECO:0000256" key="1">
    <source>
        <dbReference type="SAM" id="MobiDB-lite"/>
    </source>
</evidence>
<sequence>MFSRCGCRAMIFVKYNKSHFYEVKSFVEHHNHKLDGTVGKHFLKVNRSMTVTQQSFAFNAAKVKIGPMKSFGLMKEFLGGYDKVGATAVDFKNWNKYLRSIIGNADIQILMNKFKVMKESSNGNFYYECDVDKCDKLKKLLRADSVRCRNYDVFGDVISVDATFYTNKYAMVFVPFCGVDNHRKCVTFAATLLSKEDFDSYKLFFQAFVKAMVRHTLCILTDQCAALMKHTVADVLDKEKTRHRLCMWHIMKKLPSKVGVLLCMNDGFLSSLKPFVWDNHWLAEMYECHHLWIPAYFRDDQLGILRTTSWSYSSNSFFSNYHQSGDTLTQFYLHFETAMNKQHHVNSELNHKSDVVFPSTDIELILEKEAAELYTREMFYKFQKQVKETCYHLAIKDRSGFEVKKLVVYDPKSVKNFEVVHTLESKKKIPRHLLLNRWMKNAEKNASRVFTTKYDDKETFDMIVNDILFDFNSCIGLAGDDKEALDFVKIDIKDTKHNLQDWKFKSNQINLTKKSVVEKLIGTEIPDRIIVQPPNEFRNKHFGTKRIRSAAEKATLLDEKARRNCSYCNEESFHDRRNCLVLNKEAGLKKTKVKKSNILDQQKGQKNKKQKTCANS</sequence>
<reference evidence="3" key="2">
    <citation type="submission" date="2023-05" db="EMBL/GenBank/DDBJ databases">
        <authorList>
            <person name="Schelkunov M.I."/>
        </authorList>
    </citation>
    <scope>NUCLEOTIDE SEQUENCE</scope>
    <source>
        <strain evidence="3">Hsosn_3</strain>
        <tissue evidence="3">Leaf</tissue>
    </source>
</reference>
<name>A0AAD8GZP4_9APIA</name>
<organism evidence="3 4">
    <name type="scientific">Heracleum sosnowskyi</name>
    <dbReference type="NCBI Taxonomy" id="360622"/>
    <lineage>
        <taxon>Eukaryota</taxon>
        <taxon>Viridiplantae</taxon>
        <taxon>Streptophyta</taxon>
        <taxon>Embryophyta</taxon>
        <taxon>Tracheophyta</taxon>
        <taxon>Spermatophyta</taxon>
        <taxon>Magnoliopsida</taxon>
        <taxon>eudicotyledons</taxon>
        <taxon>Gunneridae</taxon>
        <taxon>Pentapetalae</taxon>
        <taxon>asterids</taxon>
        <taxon>campanulids</taxon>
        <taxon>Apiales</taxon>
        <taxon>Apiaceae</taxon>
        <taxon>Apioideae</taxon>
        <taxon>apioid superclade</taxon>
        <taxon>Tordylieae</taxon>
        <taxon>Tordyliinae</taxon>
        <taxon>Heracleum</taxon>
    </lineage>
</organism>
<dbReference type="InterPro" id="IPR018289">
    <property type="entry name" value="MULE_transposase_dom"/>
</dbReference>
<dbReference type="Pfam" id="PF10551">
    <property type="entry name" value="MULE"/>
    <property type="match status" value="1"/>
</dbReference>
<evidence type="ECO:0000313" key="3">
    <source>
        <dbReference type="EMBL" id="KAK1356997.1"/>
    </source>
</evidence>
<proteinExistence type="predicted"/>
<protein>
    <recommendedName>
        <fullName evidence="2">MULE transposase domain-containing protein</fullName>
    </recommendedName>
</protein>
<evidence type="ECO:0000259" key="2">
    <source>
        <dbReference type="Pfam" id="PF10551"/>
    </source>
</evidence>
<dbReference type="AlphaFoldDB" id="A0AAD8GZP4"/>
<feature type="domain" description="MULE transposase" evidence="2">
    <location>
        <begin position="157"/>
        <end position="253"/>
    </location>
</feature>
<dbReference type="EMBL" id="JAUIZM010000011">
    <property type="protein sequence ID" value="KAK1356997.1"/>
    <property type="molecule type" value="Genomic_DNA"/>
</dbReference>
<accession>A0AAD8GZP4</accession>
<reference evidence="3" key="1">
    <citation type="submission" date="2023-02" db="EMBL/GenBank/DDBJ databases">
        <title>Genome of toxic invasive species Heracleum sosnowskyi carries increased number of genes despite the absence of recent whole-genome duplications.</title>
        <authorList>
            <person name="Schelkunov M."/>
            <person name="Shtratnikova V."/>
            <person name="Makarenko M."/>
            <person name="Klepikova A."/>
            <person name="Omelchenko D."/>
            <person name="Novikova G."/>
            <person name="Obukhova E."/>
            <person name="Bogdanov V."/>
            <person name="Penin A."/>
            <person name="Logacheva M."/>
        </authorList>
    </citation>
    <scope>NUCLEOTIDE SEQUENCE</scope>
    <source>
        <strain evidence="3">Hsosn_3</strain>
        <tissue evidence="3">Leaf</tissue>
    </source>
</reference>
<comment type="caution">
    <text evidence="3">The sequence shown here is derived from an EMBL/GenBank/DDBJ whole genome shotgun (WGS) entry which is preliminary data.</text>
</comment>
<dbReference type="Proteomes" id="UP001237642">
    <property type="component" value="Unassembled WGS sequence"/>
</dbReference>
<dbReference type="PANTHER" id="PTHR47718:SF18">
    <property type="entry name" value="PROTEIN FAR1-RELATED SEQUENCE 5-LIKE"/>
    <property type="match status" value="1"/>
</dbReference>
<feature type="compositionally biased region" description="Basic residues" evidence="1">
    <location>
        <begin position="605"/>
        <end position="616"/>
    </location>
</feature>
<evidence type="ECO:0000313" key="4">
    <source>
        <dbReference type="Proteomes" id="UP001237642"/>
    </source>
</evidence>
<keyword evidence="4" id="KW-1185">Reference proteome</keyword>